<name>A0A0P9UCD4_PSEAV</name>
<reference evidence="3 4" key="1">
    <citation type="submission" date="2015-09" db="EMBL/GenBank/DDBJ databases">
        <title>Genome announcement of multiple Pseudomonas syringae strains.</title>
        <authorList>
            <person name="Thakur S."/>
            <person name="Wang P.W."/>
            <person name="Gong Y."/>
            <person name="Weir B.S."/>
            <person name="Guttman D.S."/>
        </authorList>
    </citation>
    <scope>NUCLEOTIDE SEQUENCE [LARGE SCALE GENOMIC DNA]</scope>
    <source>
        <strain evidence="3 4">ICMP3507</strain>
    </source>
</reference>
<evidence type="ECO:0000256" key="1">
    <source>
        <dbReference type="SAM" id="MobiDB-lite"/>
    </source>
</evidence>
<gene>
    <name evidence="3" type="ORF">ALO35_03297</name>
</gene>
<dbReference type="EMBL" id="LJQP01000235">
    <property type="protein sequence ID" value="KPX68441.1"/>
    <property type="molecule type" value="Genomic_DNA"/>
</dbReference>
<evidence type="ECO:0000313" key="4">
    <source>
        <dbReference type="Proteomes" id="UP000050265"/>
    </source>
</evidence>
<evidence type="ECO:0000313" key="3">
    <source>
        <dbReference type="EMBL" id="KPX68441.1"/>
    </source>
</evidence>
<dbReference type="AlphaFoldDB" id="A0A0P9UCD4"/>
<proteinExistence type="predicted"/>
<comment type="caution">
    <text evidence="3">The sequence shown here is derived from an EMBL/GenBank/DDBJ whole genome shotgun (WGS) entry which is preliminary data.</text>
</comment>
<sequence length="74" mass="7526">MKKIKLLDRAICIAFFPLAALAGNAFADSESGSTSASAEAGSSQSAADQRAAMEAAAEAAERCGFVFGRGHVCD</sequence>
<protein>
    <submittedName>
        <fullName evidence="3">Uncharacterized protein</fullName>
    </submittedName>
</protein>
<feature type="signal peptide" evidence="2">
    <location>
        <begin position="1"/>
        <end position="27"/>
    </location>
</feature>
<keyword evidence="2" id="KW-0732">Signal</keyword>
<evidence type="ECO:0000256" key="2">
    <source>
        <dbReference type="SAM" id="SignalP"/>
    </source>
</evidence>
<feature type="chain" id="PRO_5006169649" evidence="2">
    <location>
        <begin position="28"/>
        <end position="74"/>
    </location>
</feature>
<accession>A0A0P9UCD4</accession>
<dbReference type="PATRIC" id="fig|53707.9.peg.4873"/>
<feature type="region of interest" description="Disordered" evidence="1">
    <location>
        <begin position="28"/>
        <end position="51"/>
    </location>
</feature>
<dbReference type="Proteomes" id="UP000050265">
    <property type="component" value="Unassembled WGS sequence"/>
</dbReference>
<organism evidence="3 4">
    <name type="scientific">Pseudomonas amygdali pv. lachrymans</name>
    <name type="common">Pseudomonas syringae pv. lachrymans</name>
    <dbReference type="NCBI Taxonomy" id="53707"/>
    <lineage>
        <taxon>Bacteria</taxon>
        <taxon>Pseudomonadati</taxon>
        <taxon>Pseudomonadota</taxon>
        <taxon>Gammaproteobacteria</taxon>
        <taxon>Pseudomonadales</taxon>
        <taxon>Pseudomonadaceae</taxon>
        <taxon>Pseudomonas</taxon>
        <taxon>Pseudomonas amygdali</taxon>
    </lineage>
</organism>